<reference evidence="1 2" key="1">
    <citation type="submission" date="2017-12" db="EMBL/GenBank/DDBJ databases">
        <title>Hemimetabolous genomes reveal molecular basis of termite eusociality.</title>
        <authorList>
            <person name="Harrison M.C."/>
            <person name="Jongepier E."/>
            <person name="Robertson H.M."/>
            <person name="Arning N."/>
            <person name="Bitard-Feildel T."/>
            <person name="Chao H."/>
            <person name="Childers C.P."/>
            <person name="Dinh H."/>
            <person name="Doddapaneni H."/>
            <person name="Dugan S."/>
            <person name="Gowin J."/>
            <person name="Greiner C."/>
            <person name="Han Y."/>
            <person name="Hu H."/>
            <person name="Hughes D.S.T."/>
            <person name="Huylmans A.-K."/>
            <person name="Kemena C."/>
            <person name="Kremer L.P.M."/>
            <person name="Lee S.L."/>
            <person name="Lopez-Ezquerra A."/>
            <person name="Mallet L."/>
            <person name="Monroy-Kuhn J.M."/>
            <person name="Moser A."/>
            <person name="Murali S.C."/>
            <person name="Muzny D.M."/>
            <person name="Otani S."/>
            <person name="Piulachs M.-D."/>
            <person name="Poelchau M."/>
            <person name="Qu J."/>
            <person name="Schaub F."/>
            <person name="Wada-Katsumata A."/>
            <person name="Worley K.C."/>
            <person name="Xie Q."/>
            <person name="Ylla G."/>
            <person name="Poulsen M."/>
            <person name="Gibbs R.A."/>
            <person name="Schal C."/>
            <person name="Richards S."/>
            <person name="Belles X."/>
            <person name="Korb J."/>
            <person name="Bornberg-Bauer E."/>
        </authorList>
    </citation>
    <scope>NUCLEOTIDE SEQUENCE [LARGE SCALE GENOMIC DNA]</scope>
    <source>
        <tissue evidence="1">Whole body</tissue>
    </source>
</reference>
<dbReference type="AlphaFoldDB" id="A0A2J7RNG6"/>
<proteinExistence type="predicted"/>
<evidence type="ECO:0000313" key="1">
    <source>
        <dbReference type="EMBL" id="PNF42381.1"/>
    </source>
</evidence>
<comment type="caution">
    <text evidence="1">The sequence shown here is derived from an EMBL/GenBank/DDBJ whole genome shotgun (WGS) entry which is preliminary data.</text>
</comment>
<dbReference type="InParanoid" id="A0A2J7RNG6"/>
<protein>
    <submittedName>
        <fullName evidence="1">Uncharacterized protein</fullName>
    </submittedName>
</protein>
<keyword evidence="2" id="KW-1185">Reference proteome</keyword>
<accession>A0A2J7RNG6</accession>
<name>A0A2J7RNG6_9NEOP</name>
<sequence length="52" mass="6206">MLNTKPEGNRRVGRPRLRWEECVWQDIRAFSPISYVHWSPHSCYMPCPSHPP</sequence>
<organism evidence="1 2">
    <name type="scientific">Cryptotermes secundus</name>
    <dbReference type="NCBI Taxonomy" id="105785"/>
    <lineage>
        <taxon>Eukaryota</taxon>
        <taxon>Metazoa</taxon>
        <taxon>Ecdysozoa</taxon>
        <taxon>Arthropoda</taxon>
        <taxon>Hexapoda</taxon>
        <taxon>Insecta</taxon>
        <taxon>Pterygota</taxon>
        <taxon>Neoptera</taxon>
        <taxon>Polyneoptera</taxon>
        <taxon>Dictyoptera</taxon>
        <taxon>Blattodea</taxon>
        <taxon>Blattoidea</taxon>
        <taxon>Termitoidae</taxon>
        <taxon>Kalotermitidae</taxon>
        <taxon>Cryptotermitinae</taxon>
        <taxon>Cryptotermes</taxon>
    </lineage>
</organism>
<gene>
    <name evidence="1" type="ORF">B7P43_G02544</name>
</gene>
<dbReference type="Proteomes" id="UP000235965">
    <property type="component" value="Unassembled WGS sequence"/>
</dbReference>
<evidence type="ECO:0000313" key="2">
    <source>
        <dbReference type="Proteomes" id="UP000235965"/>
    </source>
</evidence>
<dbReference type="EMBL" id="NEVH01002540">
    <property type="protein sequence ID" value="PNF42381.1"/>
    <property type="molecule type" value="Genomic_DNA"/>
</dbReference>